<dbReference type="InterPro" id="IPR017441">
    <property type="entry name" value="Protein_kinase_ATP_BS"/>
</dbReference>
<evidence type="ECO:0000313" key="15">
    <source>
        <dbReference type="Proteomes" id="UP001461498"/>
    </source>
</evidence>
<dbReference type="Pfam" id="PF02149">
    <property type="entry name" value="KA1"/>
    <property type="match status" value="1"/>
</dbReference>
<dbReference type="AlphaFoldDB" id="A0AAW1DAS2"/>
<accession>A0AAW1DAS2</accession>
<feature type="region of interest" description="Disordered" evidence="11">
    <location>
        <begin position="384"/>
        <end position="410"/>
    </location>
</feature>
<dbReference type="FunFam" id="1.10.510.10:FF:000271">
    <property type="entry name" value="Non-specific serine/threonine protein kinase"/>
    <property type="match status" value="1"/>
</dbReference>
<keyword evidence="4" id="KW-0808">Transferase</keyword>
<keyword evidence="6" id="KW-0418">Kinase</keyword>
<reference evidence="14 15" key="1">
    <citation type="submission" date="2022-12" db="EMBL/GenBank/DDBJ databases">
        <title>Chromosome-level genome assembly of true bugs.</title>
        <authorList>
            <person name="Ma L."/>
            <person name="Li H."/>
        </authorList>
    </citation>
    <scope>NUCLEOTIDE SEQUENCE [LARGE SCALE GENOMIC DNA]</scope>
    <source>
        <strain evidence="14">Lab_2022b</strain>
    </source>
</reference>
<dbReference type="InterPro" id="IPR008271">
    <property type="entry name" value="Ser/Thr_kinase_AS"/>
</dbReference>
<keyword evidence="15" id="KW-1185">Reference proteome</keyword>
<evidence type="ECO:0000256" key="8">
    <source>
        <dbReference type="ARBA" id="ARBA00047899"/>
    </source>
</evidence>
<dbReference type="FunFam" id="3.30.200.20:FF:000003">
    <property type="entry name" value="Non-specific serine/threonine protein kinase"/>
    <property type="match status" value="1"/>
</dbReference>
<evidence type="ECO:0000256" key="4">
    <source>
        <dbReference type="ARBA" id="ARBA00022679"/>
    </source>
</evidence>
<dbReference type="InterPro" id="IPR011009">
    <property type="entry name" value="Kinase-like_dom_sf"/>
</dbReference>
<evidence type="ECO:0000256" key="9">
    <source>
        <dbReference type="ARBA" id="ARBA00048679"/>
    </source>
</evidence>
<dbReference type="InterPro" id="IPR001772">
    <property type="entry name" value="KA1_dom"/>
</dbReference>
<dbReference type="Proteomes" id="UP001461498">
    <property type="component" value="Unassembled WGS sequence"/>
</dbReference>
<dbReference type="CDD" id="cd12198">
    <property type="entry name" value="MELK_C"/>
    <property type="match status" value="1"/>
</dbReference>
<gene>
    <name evidence="14" type="ORF">O3M35_008728</name>
</gene>
<dbReference type="PROSITE" id="PS50011">
    <property type="entry name" value="PROTEIN_KINASE_DOM"/>
    <property type="match status" value="1"/>
</dbReference>
<evidence type="ECO:0000259" key="12">
    <source>
        <dbReference type="PROSITE" id="PS50011"/>
    </source>
</evidence>
<proteinExistence type="inferred from homology"/>
<keyword evidence="7 10" id="KW-0067">ATP-binding</keyword>
<sequence length="590" mass="67199">MVRYGALKSLYDVDKTIGTGGFAKVKLGTHLLTGEKVAIKIMDKSLLGDDYPRVKMELEALKSLSHHHICKLYQVIETPFNFFMIMEYCSGGELFDHIVEKSRLSESEARAFFRQILSAVAYLHSLGYVHRDLKPENILLDRDLNLKLIDFGLCAKPKGGMLSHLQTSCGSPTYAAPELIKGQKYLGSEVDVWSLGVMLYAILCGFLPFDSDNIEGLYKKILAGKYEEPPWLSKESKQIINDMLQVDPRKRITVNELLSHPWITMGYYEPVSFKTLHQYHERNDTVLEAMAKYHGTSVDEEWDRVKRWLYDYDTATYQLLIEKTRLDLPLNINNHSNRLRYRPKKSNIPVMVGRGDTPVQDRRHSYTKLVATFNNDFGSIEELNENDKENWNTPPKTSRKRGHATGSEDIVSPIPAKMTTRQNKEIISTENTEYPATPPASAISTPGNKLLCSIEKRYKQVRNVLTPKKRTPANDKSEKSPTTLLIDNKNLCNVSTTSFTNPREVLQKLNAALQEKGIICKIKGFTLRGKVVEERGIGENCKLSFELEICMVKLCGMNEAQVGIRRKRLKGDSWCYKQVCEQVLKLTNIC</sequence>
<dbReference type="GO" id="GO:0035556">
    <property type="term" value="P:intracellular signal transduction"/>
    <property type="evidence" value="ECO:0007669"/>
    <property type="project" value="TreeGrafter"/>
</dbReference>
<dbReference type="SUPFAM" id="SSF56112">
    <property type="entry name" value="Protein kinase-like (PK-like)"/>
    <property type="match status" value="1"/>
</dbReference>
<evidence type="ECO:0000256" key="11">
    <source>
        <dbReference type="SAM" id="MobiDB-lite"/>
    </source>
</evidence>
<dbReference type="GO" id="GO:0005737">
    <property type="term" value="C:cytoplasm"/>
    <property type="evidence" value="ECO:0007669"/>
    <property type="project" value="TreeGrafter"/>
</dbReference>
<evidence type="ECO:0000256" key="7">
    <source>
        <dbReference type="ARBA" id="ARBA00022840"/>
    </source>
</evidence>
<evidence type="ECO:0000256" key="3">
    <source>
        <dbReference type="ARBA" id="ARBA00022527"/>
    </source>
</evidence>
<dbReference type="PANTHER" id="PTHR24346:SF30">
    <property type="entry name" value="MATERNAL EMBRYONIC LEUCINE ZIPPER KINASE"/>
    <property type="match status" value="1"/>
</dbReference>
<dbReference type="InterPro" id="IPR028375">
    <property type="entry name" value="KA1/Ssp2_C"/>
</dbReference>
<dbReference type="EC" id="2.7.11.1" evidence="2"/>
<dbReference type="Gene3D" id="3.30.310.80">
    <property type="entry name" value="Kinase associated domain 1, KA1"/>
    <property type="match status" value="1"/>
</dbReference>
<comment type="catalytic activity">
    <reaction evidence="9">
        <text>L-seryl-[protein] + ATP = O-phospho-L-seryl-[protein] + ADP + H(+)</text>
        <dbReference type="Rhea" id="RHEA:17989"/>
        <dbReference type="Rhea" id="RHEA-COMP:9863"/>
        <dbReference type="Rhea" id="RHEA-COMP:11604"/>
        <dbReference type="ChEBI" id="CHEBI:15378"/>
        <dbReference type="ChEBI" id="CHEBI:29999"/>
        <dbReference type="ChEBI" id="CHEBI:30616"/>
        <dbReference type="ChEBI" id="CHEBI:83421"/>
        <dbReference type="ChEBI" id="CHEBI:456216"/>
        <dbReference type="EC" id="2.7.11.1"/>
    </reaction>
</comment>
<evidence type="ECO:0000256" key="6">
    <source>
        <dbReference type="ARBA" id="ARBA00022777"/>
    </source>
</evidence>
<dbReference type="EMBL" id="JAPXFL010000005">
    <property type="protein sequence ID" value="KAK9506875.1"/>
    <property type="molecule type" value="Genomic_DNA"/>
</dbReference>
<dbReference type="PROSITE" id="PS50032">
    <property type="entry name" value="KA1"/>
    <property type="match status" value="1"/>
</dbReference>
<evidence type="ECO:0000256" key="5">
    <source>
        <dbReference type="ARBA" id="ARBA00022741"/>
    </source>
</evidence>
<feature type="domain" description="KA1" evidence="13">
    <location>
        <begin position="536"/>
        <end position="589"/>
    </location>
</feature>
<evidence type="ECO:0000256" key="1">
    <source>
        <dbReference type="ARBA" id="ARBA00006234"/>
    </source>
</evidence>
<dbReference type="GO" id="GO:0004674">
    <property type="term" value="F:protein serine/threonine kinase activity"/>
    <property type="evidence" value="ECO:0007669"/>
    <property type="project" value="UniProtKB-KW"/>
</dbReference>
<dbReference type="GO" id="GO:0005524">
    <property type="term" value="F:ATP binding"/>
    <property type="evidence" value="ECO:0007669"/>
    <property type="project" value="UniProtKB-UniRule"/>
</dbReference>
<dbReference type="SMART" id="SM00220">
    <property type="entry name" value="S_TKc"/>
    <property type="match status" value="1"/>
</dbReference>
<dbReference type="SUPFAM" id="SSF103243">
    <property type="entry name" value="KA1-like"/>
    <property type="match status" value="1"/>
</dbReference>
<comment type="catalytic activity">
    <reaction evidence="8">
        <text>L-threonyl-[protein] + ATP = O-phospho-L-threonyl-[protein] + ADP + H(+)</text>
        <dbReference type="Rhea" id="RHEA:46608"/>
        <dbReference type="Rhea" id="RHEA-COMP:11060"/>
        <dbReference type="Rhea" id="RHEA-COMP:11605"/>
        <dbReference type="ChEBI" id="CHEBI:15378"/>
        <dbReference type="ChEBI" id="CHEBI:30013"/>
        <dbReference type="ChEBI" id="CHEBI:30616"/>
        <dbReference type="ChEBI" id="CHEBI:61977"/>
        <dbReference type="ChEBI" id="CHEBI:456216"/>
        <dbReference type="EC" id="2.7.11.1"/>
    </reaction>
</comment>
<evidence type="ECO:0000313" key="14">
    <source>
        <dbReference type="EMBL" id="KAK9506875.1"/>
    </source>
</evidence>
<dbReference type="PROSITE" id="PS00108">
    <property type="entry name" value="PROTEIN_KINASE_ST"/>
    <property type="match status" value="1"/>
</dbReference>
<dbReference type="InterPro" id="IPR000719">
    <property type="entry name" value="Prot_kinase_dom"/>
</dbReference>
<comment type="similarity">
    <text evidence="1">Belongs to the protein kinase superfamily. CAMK Ser/Thr protein kinase family. SNF1 subfamily.</text>
</comment>
<comment type="caution">
    <text evidence="14">The sequence shown here is derived from an EMBL/GenBank/DDBJ whole genome shotgun (WGS) entry which is preliminary data.</text>
</comment>
<protein>
    <recommendedName>
        <fullName evidence="2">non-specific serine/threonine protein kinase</fullName>
        <ecNumber evidence="2">2.7.11.1</ecNumber>
    </recommendedName>
</protein>
<keyword evidence="5 10" id="KW-0547">Nucleotide-binding</keyword>
<dbReference type="Pfam" id="PF00069">
    <property type="entry name" value="Pkinase"/>
    <property type="match status" value="1"/>
</dbReference>
<feature type="binding site" evidence="10">
    <location>
        <position position="40"/>
    </location>
    <ligand>
        <name>ATP</name>
        <dbReference type="ChEBI" id="CHEBI:30616"/>
    </ligand>
</feature>
<evidence type="ECO:0000256" key="2">
    <source>
        <dbReference type="ARBA" id="ARBA00012513"/>
    </source>
</evidence>
<feature type="domain" description="Protein kinase" evidence="12">
    <location>
        <begin position="11"/>
        <end position="263"/>
    </location>
</feature>
<keyword evidence="3" id="KW-0723">Serine/threonine-protein kinase</keyword>
<evidence type="ECO:0000256" key="10">
    <source>
        <dbReference type="PROSITE-ProRule" id="PRU10141"/>
    </source>
</evidence>
<dbReference type="PROSITE" id="PS00107">
    <property type="entry name" value="PROTEIN_KINASE_ATP"/>
    <property type="match status" value="1"/>
</dbReference>
<dbReference type="Gene3D" id="1.10.510.10">
    <property type="entry name" value="Transferase(Phosphotransferase) domain 1"/>
    <property type="match status" value="1"/>
</dbReference>
<organism evidence="14 15">
    <name type="scientific">Rhynocoris fuscipes</name>
    <dbReference type="NCBI Taxonomy" id="488301"/>
    <lineage>
        <taxon>Eukaryota</taxon>
        <taxon>Metazoa</taxon>
        <taxon>Ecdysozoa</taxon>
        <taxon>Arthropoda</taxon>
        <taxon>Hexapoda</taxon>
        <taxon>Insecta</taxon>
        <taxon>Pterygota</taxon>
        <taxon>Neoptera</taxon>
        <taxon>Paraneoptera</taxon>
        <taxon>Hemiptera</taxon>
        <taxon>Heteroptera</taxon>
        <taxon>Panheteroptera</taxon>
        <taxon>Cimicomorpha</taxon>
        <taxon>Reduviidae</taxon>
        <taxon>Harpactorinae</taxon>
        <taxon>Harpactorini</taxon>
        <taxon>Rhynocoris</taxon>
    </lineage>
</organism>
<evidence type="ECO:0000259" key="13">
    <source>
        <dbReference type="PROSITE" id="PS50032"/>
    </source>
</evidence>
<dbReference type="PANTHER" id="PTHR24346">
    <property type="entry name" value="MAP/MICROTUBULE AFFINITY-REGULATING KINASE"/>
    <property type="match status" value="1"/>
</dbReference>
<name>A0AAW1DAS2_9HEMI</name>